<name>A0ABR7GGE7_9FIRM</name>
<keyword evidence="2" id="KW-1185">Reference proteome</keyword>
<proteinExistence type="predicted"/>
<protein>
    <submittedName>
        <fullName evidence="1">Uncharacterized protein</fullName>
    </submittedName>
</protein>
<organism evidence="1 2">
    <name type="scientific">Roseburia lenta</name>
    <dbReference type="NCBI Taxonomy" id="2763061"/>
    <lineage>
        <taxon>Bacteria</taxon>
        <taxon>Bacillati</taxon>
        <taxon>Bacillota</taxon>
        <taxon>Clostridia</taxon>
        <taxon>Lachnospirales</taxon>
        <taxon>Lachnospiraceae</taxon>
        <taxon>Roseburia</taxon>
    </lineage>
</organism>
<accession>A0ABR7GGE7</accession>
<comment type="caution">
    <text evidence="1">The sequence shown here is derived from an EMBL/GenBank/DDBJ whole genome shotgun (WGS) entry which is preliminary data.</text>
</comment>
<reference evidence="1 2" key="1">
    <citation type="submission" date="2020-08" db="EMBL/GenBank/DDBJ databases">
        <title>Genome public.</title>
        <authorList>
            <person name="Liu C."/>
            <person name="Sun Q."/>
        </authorList>
    </citation>
    <scope>NUCLEOTIDE SEQUENCE [LARGE SCALE GENOMIC DNA]</scope>
    <source>
        <strain evidence="1 2">NSJ-9</strain>
    </source>
</reference>
<evidence type="ECO:0000313" key="1">
    <source>
        <dbReference type="EMBL" id="MBC5685866.1"/>
    </source>
</evidence>
<gene>
    <name evidence="1" type="ORF">H8R94_04485</name>
</gene>
<sequence>MFNSKIDKFTTYDNKISDLKTKKTEYLKMIQGIDEQISNIVDERRDYGIKQYLDKKKREELLENAEKYGYSPEKLRELKVYVDEWNQDCVTNDVLDSFRVIEEFVKDNQEQYKGNIMYKFSKFLSDEGRNSNEN</sequence>
<evidence type="ECO:0000313" key="2">
    <source>
        <dbReference type="Proteomes" id="UP000643810"/>
    </source>
</evidence>
<dbReference type="EMBL" id="JACOPG010000002">
    <property type="protein sequence ID" value="MBC5685866.1"/>
    <property type="molecule type" value="Genomic_DNA"/>
</dbReference>
<dbReference type="Proteomes" id="UP000643810">
    <property type="component" value="Unassembled WGS sequence"/>
</dbReference>
<dbReference type="RefSeq" id="WP_186854017.1">
    <property type="nucleotide sequence ID" value="NZ_JACOPG010000002.1"/>
</dbReference>